<organism evidence="10 11">
    <name type="scientific">Brachybacterium hainanense</name>
    <dbReference type="NCBI Taxonomy" id="1541174"/>
    <lineage>
        <taxon>Bacteria</taxon>
        <taxon>Bacillati</taxon>
        <taxon>Actinomycetota</taxon>
        <taxon>Actinomycetes</taxon>
        <taxon>Micrococcales</taxon>
        <taxon>Dermabacteraceae</taxon>
        <taxon>Brachybacterium</taxon>
    </lineage>
</organism>
<evidence type="ECO:0000256" key="4">
    <source>
        <dbReference type="ARBA" id="ARBA00022692"/>
    </source>
</evidence>
<evidence type="ECO:0000256" key="7">
    <source>
        <dbReference type="RuleBase" id="RU367016"/>
    </source>
</evidence>
<keyword evidence="6 7" id="KW-0472">Membrane</keyword>
<feature type="transmembrane region" description="Helical" evidence="7">
    <location>
        <begin position="138"/>
        <end position="163"/>
    </location>
</feature>
<dbReference type="Pfam" id="PF09335">
    <property type="entry name" value="VTT_dom"/>
    <property type="match status" value="1"/>
</dbReference>
<evidence type="ECO:0000313" key="10">
    <source>
        <dbReference type="EMBL" id="MFC0674789.1"/>
    </source>
</evidence>
<keyword evidence="4 7" id="KW-0812">Transmembrane</keyword>
<dbReference type="PANTHER" id="PTHR30353">
    <property type="entry name" value="INNER MEMBRANE PROTEIN DEDA-RELATED"/>
    <property type="match status" value="1"/>
</dbReference>
<dbReference type="EMBL" id="JBHLSV010000015">
    <property type="protein sequence ID" value="MFC0674789.1"/>
    <property type="molecule type" value="Genomic_DNA"/>
</dbReference>
<evidence type="ECO:0000256" key="5">
    <source>
        <dbReference type="ARBA" id="ARBA00022989"/>
    </source>
</evidence>
<evidence type="ECO:0000313" key="11">
    <source>
        <dbReference type="Proteomes" id="UP001589793"/>
    </source>
</evidence>
<dbReference type="InterPro" id="IPR032818">
    <property type="entry name" value="DedA-like"/>
</dbReference>
<keyword evidence="11" id="KW-1185">Reference proteome</keyword>
<protein>
    <submittedName>
        <fullName evidence="10">DedA family protein</fullName>
    </submittedName>
</protein>
<comment type="caution">
    <text evidence="10">The sequence shown here is derived from an EMBL/GenBank/DDBJ whole genome shotgun (WGS) entry which is preliminary data.</text>
</comment>
<evidence type="ECO:0000256" key="2">
    <source>
        <dbReference type="ARBA" id="ARBA00010792"/>
    </source>
</evidence>
<evidence type="ECO:0000256" key="3">
    <source>
        <dbReference type="ARBA" id="ARBA00022475"/>
    </source>
</evidence>
<keyword evidence="5 7" id="KW-1133">Transmembrane helix</keyword>
<feature type="transmembrane region" description="Helical" evidence="7">
    <location>
        <begin position="16"/>
        <end position="34"/>
    </location>
</feature>
<reference evidence="10 11" key="1">
    <citation type="submission" date="2024-09" db="EMBL/GenBank/DDBJ databases">
        <authorList>
            <person name="Sun Q."/>
            <person name="Mori K."/>
        </authorList>
    </citation>
    <scope>NUCLEOTIDE SEQUENCE [LARGE SCALE GENOMIC DNA]</scope>
    <source>
        <strain evidence="10 11">CICC 10874</strain>
    </source>
</reference>
<dbReference type="InterPro" id="IPR032816">
    <property type="entry name" value="VTT_dom"/>
</dbReference>
<dbReference type="RefSeq" id="WP_376981207.1">
    <property type="nucleotide sequence ID" value="NZ_JBHLSV010000015.1"/>
</dbReference>
<name>A0ABV6RCT8_9MICO</name>
<evidence type="ECO:0000256" key="6">
    <source>
        <dbReference type="ARBA" id="ARBA00023136"/>
    </source>
</evidence>
<feature type="domain" description="VTT" evidence="9">
    <location>
        <begin position="34"/>
        <end position="157"/>
    </location>
</feature>
<sequence length="223" mass="22424">MDALLALMEATVASPWLYALIFAAALVDVLLPVVPAETMVIAAGAFAAAGTVDPAALIAASAGGALCGDLLAHQLGRGAGGLACRLRQLRGVRALLDWAERGLAERGGAVIIGGRFLPGGRTAVGLTSGIVRYPRARFAAFTAVAGVLWSLYSVGIGMAGGAMFAHDPLVGVALGIGIAVLVGGAAELLRMRRMRQSARTGRPRTGASSVSPQSAPAQGSCVP</sequence>
<comment type="caution">
    <text evidence="7">Lacks conserved residue(s) required for the propagation of feature annotation.</text>
</comment>
<feature type="compositionally biased region" description="Low complexity" evidence="8">
    <location>
        <begin position="206"/>
        <end position="223"/>
    </location>
</feature>
<accession>A0ABV6RCT8</accession>
<keyword evidence="3 7" id="KW-1003">Cell membrane</keyword>
<feature type="transmembrane region" description="Helical" evidence="7">
    <location>
        <begin position="169"/>
        <end position="189"/>
    </location>
</feature>
<evidence type="ECO:0000256" key="8">
    <source>
        <dbReference type="SAM" id="MobiDB-lite"/>
    </source>
</evidence>
<evidence type="ECO:0000259" key="9">
    <source>
        <dbReference type="Pfam" id="PF09335"/>
    </source>
</evidence>
<comment type="subcellular location">
    <subcellularLocation>
        <location evidence="1 7">Cell membrane</location>
        <topology evidence="1 7">Multi-pass membrane protein</topology>
    </subcellularLocation>
</comment>
<comment type="similarity">
    <text evidence="2 7">Belongs to the DedA family.</text>
</comment>
<feature type="region of interest" description="Disordered" evidence="8">
    <location>
        <begin position="195"/>
        <end position="223"/>
    </location>
</feature>
<proteinExistence type="inferred from homology"/>
<dbReference type="PANTHER" id="PTHR30353:SF0">
    <property type="entry name" value="TRANSMEMBRANE PROTEIN"/>
    <property type="match status" value="1"/>
</dbReference>
<gene>
    <name evidence="10" type="ORF">ACFFF6_12550</name>
</gene>
<evidence type="ECO:0000256" key="1">
    <source>
        <dbReference type="ARBA" id="ARBA00004651"/>
    </source>
</evidence>
<dbReference type="Proteomes" id="UP001589793">
    <property type="component" value="Unassembled WGS sequence"/>
</dbReference>